<reference evidence="2 3" key="1">
    <citation type="submission" date="2015-09" db="EMBL/GenBank/DDBJ databases">
        <title>Bacillus cereus food isolates.</title>
        <authorList>
            <person name="Boekhorst J."/>
        </authorList>
    </citation>
    <scope>NUCLEOTIDE SEQUENCE [LARGE SCALE GENOMIC DNA]</scope>
    <source>
        <strain evidence="2 3">B4088</strain>
    </source>
</reference>
<name>A0A161TSP8_BACCE</name>
<dbReference type="RefSeq" id="WP_063262036.1">
    <property type="nucleotide sequence ID" value="NZ_LJKE01000067.1"/>
</dbReference>
<evidence type="ECO:0000313" key="2">
    <source>
        <dbReference type="EMBL" id="KZD61203.1"/>
    </source>
</evidence>
<feature type="transmembrane region" description="Helical" evidence="1">
    <location>
        <begin position="12"/>
        <end position="30"/>
    </location>
</feature>
<sequence length="66" mass="7482">MQQILFKLTGVAFTFTVAIYIALCPILNQGNPLTILVVWEQAKYQILGLVVTIVILLLILLNRKRK</sequence>
<protein>
    <submittedName>
        <fullName evidence="2">Uncharacterized protein</fullName>
    </submittedName>
</protein>
<keyword evidence="1" id="KW-0812">Transmembrane</keyword>
<gene>
    <name evidence="2" type="ORF">B4088_3989</name>
</gene>
<evidence type="ECO:0000256" key="1">
    <source>
        <dbReference type="SAM" id="Phobius"/>
    </source>
</evidence>
<keyword evidence="1" id="KW-0472">Membrane</keyword>
<dbReference type="PATRIC" id="fig|1396.535.peg.3577"/>
<accession>A0A161TSP8</accession>
<comment type="caution">
    <text evidence="2">The sequence shown here is derived from an EMBL/GenBank/DDBJ whole genome shotgun (WGS) entry which is preliminary data.</text>
</comment>
<dbReference type="Proteomes" id="UP000076482">
    <property type="component" value="Unassembled WGS sequence"/>
</dbReference>
<organism evidence="2 3">
    <name type="scientific">Bacillus cereus</name>
    <dbReference type="NCBI Taxonomy" id="1396"/>
    <lineage>
        <taxon>Bacteria</taxon>
        <taxon>Bacillati</taxon>
        <taxon>Bacillota</taxon>
        <taxon>Bacilli</taxon>
        <taxon>Bacillales</taxon>
        <taxon>Bacillaceae</taxon>
        <taxon>Bacillus</taxon>
        <taxon>Bacillus cereus group</taxon>
    </lineage>
</organism>
<feature type="transmembrane region" description="Helical" evidence="1">
    <location>
        <begin position="42"/>
        <end position="61"/>
    </location>
</feature>
<dbReference type="EMBL" id="LJKE01000067">
    <property type="protein sequence ID" value="KZD61203.1"/>
    <property type="molecule type" value="Genomic_DNA"/>
</dbReference>
<dbReference type="AlphaFoldDB" id="A0A161TSP8"/>
<keyword evidence="1" id="KW-1133">Transmembrane helix</keyword>
<evidence type="ECO:0000313" key="3">
    <source>
        <dbReference type="Proteomes" id="UP000076482"/>
    </source>
</evidence>
<proteinExistence type="predicted"/>